<accession>A0A5S3QNN0</accession>
<dbReference type="EMBL" id="VCIA01000001">
    <property type="protein sequence ID" value="TMN23510.1"/>
    <property type="molecule type" value="Genomic_DNA"/>
</dbReference>
<evidence type="ECO:0000313" key="1">
    <source>
        <dbReference type="EMBL" id="TMN23510.1"/>
    </source>
</evidence>
<dbReference type="Proteomes" id="UP000306980">
    <property type="component" value="Unassembled WGS sequence"/>
</dbReference>
<organism evidence="1 2">
    <name type="scientific">Lentibacillus cibarius</name>
    <dbReference type="NCBI Taxonomy" id="2583219"/>
    <lineage>
        <taxon>Bacteria</taxon>
        <taxon>Bacillati</taxon>
        <taxon>Bacillota</taxon>
        <taxon>Bacilli</taxon>
        <taxon>Bacillales</taxon>
        <taxon>Bacillaceae</taxon>
        <taxon>Lentibacillus</taxon>
    </lineage>
</organism>
<proteinExistence type="predicted"/>
<evidence type="ECO:0000313" key="2">
    <source>
        <dbReference type="Proteomes" id="UP000306980"/>
    </source>
</evidence>
<dbReference type="AlphaFoldDB" id="A0A5S3QNN0"/>
<reference evidence="1 2" key="1">
    <citation type="submission" date="2019-05" db="EMBL/GenBank/DDBJ databases">
        <title>Genomic analysis of Lentibacillus sp. NKC220-2.</title>
        <authorList>
            <person name="Oh Y.J."/>
        </authorList>
    </citation>
    <scope>NUCLEOTIDE SEQUENCE [LARGE SCALE GENOMIC DNA]</scope>
    <source>
        <strain evidence="1 2">NKC220-2</strain>
    </source>
</reference>
<gene>
    <name evidence="1" type="ORF">FFL34_16435</name>
</gene>
<comment type="caution">
    <text evidence="1">The sequence shown here is derived from an EMBL/GenBank/DDBJ whole genome shotgun (WGS) entry which is preliminary data.</text>
</comment>
<protein>
    <submittedName>
        <fullName evidence="1">Uncharacterized protein</fullName>
    </submittedName>
</protein>
<sequence>MHNHKGSIEYIDYDDGDSMNAATAQRIRDGESLIQQGTSEDHSRVSILNTSRNGRFIPVTDIK</sequence>
<name>A0A5S3QNN0_9BACI</name>